<dbReference type="Pfam" id="PF00082">
    <property type="entry name" value="Peptidase_S8"/>
    <property type="match status" value="1"/>
</dbReference>
<dbReference type="PRINTS" id="PR00723">
    <property type="entry name" value="SUBTILISIN"/>
</dbReference>
<evidence type="ECO:0000256" key="3">
    <source>
        <dbReference type="ARBA" id="ARBA00022801"/>
    </source>
</evidence>
<dbReference type="RefSeq" id="WP_132317943.1">
    <property type="nucleotide sequence ID" value="NZ_FWZT01000006.1"/>
</dbReference>
<reference evidence="10" key="1">
    <citation type="submission" date="2017-04" db="EMBL/GenBank/DDBJ databases">
        <authorList>
            <person name="Varghese N."/>
            <person name="Submissions S."/>
        </authorList>
    </citation>
    <scope>NUCLEOTIDE SEQUENCE [LARGE SCALE GENOMIC DNA]</scope>
    <source>
        <strain evidence="10">RKEM611</strain>
    </source>
</reference>
<keyword evidence="4 5" id="KW-0720">Serine protease</keyword>
<dbReference type="InterPro" id="IPR023828">
    <property type="entry name" value="Peptidase_S8_Ser-AS"/>
</dbReference>
<dbReference type="PANTHER" id="PTHR43806">
    <property type="entry name" value="PEPTIDASE S8"/>
    <property type="match status" value="1"/>
</dbReference>
<evidence type="ECO:0000313" key="10">
    <source>
        <dbReference type="Proteomes" id="UP000192907"/>
    </source>
</evidence>
<feature type="chain" id="PRO_5013074169" evidence="7">
    <location>
        <begin position="20"/>
        <end position="1271"/>
    </location>
</feature>
<keyword evidence="10" id="KW-1185">Reference proteome</keyword>
<dbReference type="InterPro" id="IPR050131">
    <property type="entry name" value="Peptidase_S8_subtilisin-like"/>
</dbReference>
<dbReference type="InterPro" id="IPR023827">
    <property type="entry name" value="Peptidase_S8_Asp-AS"/>
</dbReference>
<feature type="active site" description="Charge relay system" evidence="5">
    <location>
        <position position="422"/>
    </location>
</feature>
<dbReference type="STRING" id="1513793.SAMN06296036_106101"/>
<feature type="domain" description="Peptidase S8/S53" evidence="8">
    <location>
        <begin position="209"/>
        <end position="669"/>
    </location>
</feature>
<dbReference type="InterPro" id="IPR022398">
    <property type="entry name" value="Peptidase_S8_His-AS"/>
</dbReference>
<comment type="similarity">
    <text evidence="1 5 6">Belongs to the peptidase S8 family.</text>
</comment>
<accession>A0A1Y6BL34</accession>
<keyword evidence="2 5" id="KW-0645">Protease</keyword>
<keyword evidence="7" id="KW-0732">Signal</keyword>
<evidence type="ECO:0000256" key="6">
    <source>
        <dbReference type="RuleBase" id="RU003355"/>
    </source>
</evidence>
<feature type="signal peptide" evidence="7">
    <location>
        <begin position="1"/>
        <end position="19"/>
    </location>
</feature>
<dbReference type="PROSITE" id="PS00138">
    <property type="entry name" value="SUBTILASE_SER"/>
    <property type="match status" value="1"/>
</dbReference>
<protein>
    <submittedName>
        <fullName evidence="9">Subtilase family protein</fullName>
    </submittedName>
</protein>
<keyword evidence="3 5" id="KW-0378">Hydrolase</keyword>
<evidence type="ECO:0000256" key="5">
    <source>
        <dbReference type="PROSITE-ProRule" id="PRU01240"/>
    </source>
</evidence>
<gene>
    <name evidence="9" type="ORF">SAMN06296036_106101</name>
</gene>
<dbReference type="Gene3D" id="3.40.50.200">
    <property type="entry name" value="Peptidase S8/S53 domain"/>
    <property type="match status" value="2"/>
</dbReference>
<evidence type="ECO:0000313" key="9">
    <source>
        <dbReference type="EMBL" id="SMF17193.1"/>
    </source>
</evidence>
<dbReference type="PROSITE" id="PS00136">
    <property type="entry name" value="SUBTILASE_ASP"/>
    <property type="match status" value="1"/>
</dbReference>
<dbReference type="PROSITE" id="PS00137">
    <property type="entry name" value="SUBTILASE_HIS"/>
    <property type="match status" value="1"/>
</dbReference>
<dbReference type="Proteomes" id="UP000192907">
    <property type="component" value="Unassembled WGS sequence"/>
</dbReference>
<evidence type="ECO:0000256" key="2">
    <source>
        <dbReference type="ARBA" id="ARBA00022670"/>
    </source>
</evidence>
<feature type="active site" description="Charge relay system" evidence="5">
    <location>
        <position position="218"/>
    </location>
</feature>
<dbReference type="OrthoDB" id="9795680at2"/>
<dbReference type="SUPFAM" id="SSF52743">
    <property type="entry name" value="Subtilisin-like"/>
    <property type="match status" value="1"/>
</dbReference>
<dbReference type="PANTHER" id="PTHR43806:SF11">
    <property type="entry name" value="CEREVISIN-RELATED"/>
    <property type="match status" value="1"/>
</dbReference>
<dbReference type="GO" id="GO:0004252">
    <property type="term" value="F:serine-type endopeptidase activity"/>
    <property type="evidence" value="ECO:0007669"/>
    <property type="project" value="UniProtKB-UniRule"/>
</dbReference>
<dbReference type="InterPro" id="IPR036852">
    <property type="entry name" value="Peptidase_S8/S53_dom_sf"/>
</dbReference>
<sequence length="1271" mass="136918">MRKLTIQSLVLGASLSLLAPMQGCQNSSSKQGKAQLPNVAIDSGDITINDDQAIIELDSGDFLNVTVVDGISYIPVAVALDQGDFAQLRTRLKNYSADQRQSYLRSELSSVVKVLDDELGVLSSRQYPKLGYFVAYVAVDKYNKMGEIDFPYNIVANPVASNRIEAHTYAESTSVDPRDLSNGYSPLEEMGIQKFEELIANELGVTPSGERVKIGIIDSGITINHKTFNNQAGDSRISYIDDFTGEGYIYFHPQAKFTVTIGSEDNTLVVEAEALQKTVGTSLPDPAKRDSINITLKVKRNSDLWNVLTTPNSGAKLGFLTESSYARTRTGVPVVDINNDGLTDSNFATIFVPGTDSVAGGTLYFSQAANDFTKSSPLRDWNQSRETVQIAAETLGFTFGTTEVGTTSLIYAKPVGIDGNGHGTHVAGIAAGQKLFSNDSDEQPLVRGVAPSADILFGRVCLAARGCVDATEAMAQLALRGAKVVNLSLGYLSENNDGFDVGSLMADRLTEVMGTLYVRSAGNEGPGVNTIGNSATSRRVLAVGATSSNKMANSLYRVEGAIDPKFEDPSNPLWDSFVTDFSSRGPTAAGGFKPDVVGPGILLSAQPLNHQPGSFAGADVLQGTSMSSPAVAGAIAMLLDAALLYNEKNPDRPLPHDPITLKKVLMASALPFNVTSFHPGGVEASTSGKYTWVDQGRGMVDLPSAWAALKLERDQQPMAAVSLDGKPVNLDYEVRILRENPNGQDFSGEVDDGDTKGKRYGRGIWFKYDEPLRRVDVQVTRRLPQTLSDHDKYGELLAELRQSADRFKLTTEIHGSHVNWLRVGTNGTITCLDSEVSDQLLLVGEGAIELPNGDSIAPTHSELYVCIDSSKLATLSPGDHGAIISAYRVDRNDQVEANPSFEIPVYLTVPHKTLSGSTAYAINDDVRGLDVDKHYIEIPEGTSSVTITLEVPEITTDSVTADQCAIVLATVYEGTPVATTPRADWDRSAPFALNCSLDGTLRKINQANGKTSFTRLNPKPGIWNVIIAGYQSIVNSKYKLTVDFAQGKLDSDVIELTSTALSKDLSLRLSGSDPMIDTDKSSFYLKNFTKRLEQAAEAKEVTVPLLGEEFVTFDASIQMLEISTALSDDADPKTDLDILLLECISQDSATCRAVASSAGADSNEQFVADVEVGKYYQLKVDGYTVPKVGDLYTIDMKLYGKPEPQALNVGDFVDSTYNLGITVDPSSPYLASPYFLDLGLDVEGQIDLVNSKGQMLMSIYPVKVLATPSSN</sequence>
<dbReference type="PROSITE" id="PS51892">
    <property type="entry name" value="SUBTILASE"/>
    <property type="match status" value="1"/>
</dbReference>
<organism evidence="9 10">
    <name type="scientific">Pseudobacteriovorax antillogorgiicola</name>
    <dbReference type="NCBI Taxonomy" id="1513793"/>
    <lineage>
        <taxon>Bacteria</taxon>
        <taxon>Pseudomonadati</taxon>
        <taxon>Bdellovibrionota</taxon>
        <taxon>Oligoflexia</taxon>
        <taxon>Oligoflexales</taxon>
        <taxon>Pseudobacteriovoracaceae</taxon>
        <taxon>Pseudobacteriovorax</taxon>
    </lineage>
</organism>
<dbReference type="EMBL" id="FWZT01000006">
    <property type="protein sequence ID" value="SMF17193.1"/>
    <property type="molecule type" value="Genomic_DNA"/>
</dbReference>
<dbReference type="InterPro" id="IPR015500">
    <property type="entry name" value="Peptidase_S8_subtilisin-rel"/>
</dbReference>
<name>A0A1Y6BL34_9BACT</name>
<dbReference type="GO" id="GO:0006508">
    <property type="term" value="P:proteolysis"/>
    <property type="evidence" value="ECO:0007669"/>
    <property type="project" value="UniProtKB-KW"/>
</dbReference>
<feature type="active site" description="Charge relay system" evidence="5">
    <location>
        <position position="625"/>
    </location>
</feature>
<evidence type="ECO:0000256" key="1">
    <source>
        <dbReference type="ARBA" id="ARBA00011073"/>
    </source>
</evidence>
<evidence type="ECO:0000256" key="7">
    <source>
        <dbReference type="SAM" id="SignalP"/>
    </source>
</evidence>
<dbReference type="AlphaFoldDB" id="A0A1Y6BL34"/>
<dbReference type="InterPro" id="IPR000209">
    <property type="entry name" value="Peptidase_S8/S53_dom"/>
</dbReference>
<proteinExistence type="inferred from homology"/>
<evidence type="ECO:0000259" key="8">
    <source>
        <dbReference type="Pfam" id="PF00082"/>
    </source>
</evidence>
<evidence type="ECO:0000256" key="4">
    <source>
        <dbReference type="ARBA" id="ARBA00022825"/>
    </source>
</evidence>